<evidence type="ECO:0000313" key="2">
    <source>
        <dbReference type="EMBL" id="KAA9001004.1"/>
    </source>
</evidence>
<dbReference type="Proteomes" id="UP000367750">
    <property type="component" value="Unassembled WGS sequence"/>
</dbReference>
<reference evidence="2 3" key="1">
    <citation type="submission" date="2019-09" db="EMBL/GenBank/DDBJ databases">
        <title>Bacillus ochoae sp. nov., Paenibacillus whitsoniae sp. nov., Paenibacillus spiritus sp. nov. Isolated from the Mars Exploration Rover during spacecraft assembly.</title>
        <authorList>
            <person name="Seuylemezian A."/>
            <person name="Vaishampayan P."/>
        </authorList>
    </citation>
    <scope>NUCLEOTIDE SEQUENCE [LARGE SCALE GENOMIC DNA]</scope>
    <source>
        <strain evidence="2 3">MER_111</strain>
    </source>
</reference>
<comment type="caution">
    <text evidence="2">The sequence shown here is derived from an EMBL/GenBank/DDBJ whole genome shotgun (WGS) entry which is preliminary data.</text>
</comment>
<keyword evidence="1" id="KW-1133">Transmembrane helix</keyword>
<dbReference type="EMBL" id="VYKK01000020">
    <property type="protein sequence ID" value="KAA9001004.1"/>
    <property type="molecule type" value="Genomic_DNA"/>
</dbReference>
<evidence type="ECO:0000256" key="1">
    <source>
        <dbReference type="SAM" id="Phobius"/>
    </source>
</evidence>
<accession>A0A5J5G472</accession>
<feature type="transmembrane region" description="Helical" evidence="1">
    <location>
        <begin position="112"/>
        <end position="134"/>
    </location>
</feature>
<feature type="transmembrane region" description="Helical" evidence="1">
    <location>
        <begin position="47"/>
        <end position="64"/>
    </location>
</feature>
<keyword evidence="1" id="KW-0812">Transmembrane</keyword>
<sequence>MKWVLKWLFAILYHPIMWVLMLIAFIMPFMIYGDVKRIWNYEVPTDNFNAVLLAFIGLWLFLALRNPFLGRLYRRIPVLLPAMQMAFYTSVGLSLAIALLNGWADDGSYSKSLAAGLAAGAFVAVRLLMSLLFWKNPVMPQAASGRGGEGRD</sequence>
<protein>
    <recommendedName>
        <fullName evidence="4">Transmembrane protein</fullName>
    </recommendedName>
</protein>
<gene>
    <name evidence="2" type="ORF">F4V43_14255</name>
</gene>
<dbReference type="RefSeq" id="WP_150458920.1">
    <property type="nucleotide sequence ID" value="NZ_VYKK01000020.1"/>
</dbReference>
<keyword evidence="1" id="KW-0472">Membrane</keyword>
<proteinExistence type="predicted"/>
<evidence type="ECO:0008006" key="4">
    <source>
        <dbReference type="Google" id="ProtNLM"/>
    </source>
</evidence>
<keyword evidence="3" id="KW-1185">Reference proteome</keyword>
<evidence type="ECO:0000313" key="3">
    <source>
        <dbReference type="Proteomes" id="UP000367750"/>
    </source>
</evidence>
<dbReference type="AlphaFoldDB" id="A0A5J5G472"/>
<organism evidence="2 3">
    <name type="scientific">Paenibacillus spiritus</name>
    <dbReference type="NCBI Taxonomy" id="2496557"/>
    <lineage>
        <taxon>Bacteria</taxon>
        <taxon>Bacillati</taxon>
        <taxon>Bacillota</taxon>
        <taxon>Bacilli</taxon>
        <taxon>Bacillales</taxon>
        <taxon>Paenibacillaceae</taxon>
        <taxon>Paenibacillus</taxon>
    </lineage>
</organism>
<feature type="transmembrane region" description="Helical" evidence="1">
    <location>
        <begin position="7"/>
        <end position="27"/>
    </location>
</feature>
<dbReference type="OrthoDB" id="2609546at2"/>
<name>A0A5J5G472_9BACL</name>
<feature type="transmembrane region" description="Helical" evidence="1">
    <location>
        <begin position="76"/>
        <end position="100"/>
    </location>
</feature>